<accession>A0ABV0WRL6</accession>
<comment type="caution">
    <text evidence="1">The sequence shown here is derived from an EMBL/GenBank/DDBJ whole genome shotgun (WGS) entry which is preliminary data.</text>
</comment>
<dbReference type="Proteomes" id="UP001444071">
    <property type="component" value="Unassembled WGS sequence"/>
</dbReference>
<proteinExistence type="predicted"/>
<sequence>FVFLMFPPAPADSSSLNCSIIRLPTCYLRYQLAQWTDSADCDSYWEDHNRVVIARGPSYNETLIETLTDGHIDLNICQHHLRHRTDCLEVKQTLPRRRIRDYEEKFKYECGLCCIGSNLLLHSVFPCFRLSGLLTAEVRSD</sequence>
<organism evidence="1 2">
    <name type="scientific">Xenotaenia resolanae</name>
    <dbReference type="NCBI Taxonomy" id="208358"/>
    <lineage>
        <taxon>Eukaryota</taxon>
        <taxon>Metazoa</taxon>
        <taxon>Chordata</taxon>
        <taxon>Craniata</taxon>
        <taxon>Vertebrata</taxon>
        <taxon>Euteleostomi</taxon>
        <taxon>Actinopterygii</taxon>
        <taxon>Neopterygii</taxon>
        <taxon>Teleostei</taxon>
        <taxon>Neoteleostei</taxon>
        <taxon>Acanthomorphata</taxon>
        <taxon>Ovalentaria</taxon>
        <taxon>Atherinomorphae</taxon>
        <taxon>Cyprinodontiformes</taxon>
        <taxon>Goodeidae</taxon>
        <taxon>Xenotaenia</taxon>
    </lineage>
</organism>
<protein>
    <submittedName>
        <fullName evidence="1">Uncharacterized protein</fullName>
    </submittedName>
</protein>
<name>A0ABV0WRL6_9TELE</name>
<keyword evidence="2" id="KW-1185">Reference proteome</keyword>
<gene>
    <name evidence="1" type="ORF">XENORESO_017448</name>
</gene>
<evidence type="ECO:0000313" key="1">
    <source>
        <dbReference type="EMBL" id="MEQ2272245.1"/>
    </source>
</evidence>
<reference evidence="1 2" key="1">
    <citation type="submission" date="2021-06" db="EMBL/GenBank/DDBJ databases">
        <authorList>
            <person name="Palmer J.M."/>
        </authorList>
    </citation>
    <scope>NUCLEOTIDE SEQUENCE [LARGE SCALE GENOMIC DNA]</scope>
    <source>
        <strain evidence="1 2">XR_2019</strain>
        <tissue evidence="1">Muscle</tissue>
    </source>
</reference>
<feature type="non-terminal residue" evidence="1">
    <location>
        <position position="1"/>
    </location>
</feature>
<evidence type="ECO:0000313" key="2">
    <source>
        <dbReference type="Proteomes" id="UP001444071"/>
    </source>
</evidence>
<dbReference type="EMBL" id="JAHRIM010066015">
    <property type="protein sequence ID" value="MEQ2272245.1"/>
    <property type="molecule type" value="Genomic_DNA"/>
</dbReference>